<dbReference type="Proteomes" id="UP001591681">
    <property type="component" value="Unassembled WGS sequence"/>
</dbReference>
<evidence type="ECO:0000313" key="2">
    <source>
        <dbReference type="EMBL" id="KAL2103342.1"/>
    </source>
</evidence>
<evidence type="ECO:0008006" key="4">
    <source>
        <dbReference type="Google" id="ProtNLM"/>
    </source>
</evidence>
<protein>
    <recommendedName>
        <fullName evidence="4">Integrase zinc-binding domain-containing protein</fullName>
    </recommendedName>
</protein>
<organism evidence="2 3">
    <name type="scientific">Coilia grayii</name>
    <name type="common">Gray's grenadier anchovy</name>
    <dbReference type="NCBI Taxonomy" id="363190"/>
    <lineage>
        <taxon>Eukaryota</taxon>
        <taxon>Metazoa</taxon>
        <taxon>Chordata</taxon>
        <taxon>Craniata</taxon>
        <taxon>Vertebrata</taxon>
        <taxon>Euteleostomi</taxon>
        <taxon>Actinopterygii</taxon>
        <taxon>Neopterygii</taxon>
        <taxon>Teleostei</taxon>
        <taxon>Clupei</taxon>
        <taxon>Clupeiformes</taxon>
        <taxon>Clupeoidei</taxon>
        <taxon>Engraulidae</taxon>
        <taxon>Coilinae</taxon>
        <taxon>Coilia</taxon>
    </lineage>
</organism>
<name>A0ABD1KW06_9TELE</name>
<keyword evidence="3" id="KW-1185">Reference proteome</keyword>
<evidence type="ECO:0000313" key="3">
    <source>
        <dbReference type="Proteomes" id="UP001591681"/>
    </source>
</evidence>
<dbReference type="EMBL" id="JBHFQA010000001">
    <property type="protein sequence ID" value="KAL2103342.1"/>
    <property type="molecule type" value="Genomic_DNA"/>
</dbReference>
<dbReference type="AlphaFoldDB" id="A0ABD1KW06"/>
<feature type="compositionally biased region" description="Polar residues" evidence="1">
    <location>
        <begin position="258"/>
        <end position="274"/>
    </location>
</feature>
<reference evidence="2 3" key="1">
    <citation type="submission" date="2024-09" db="EMBL/GenBank/DDBJ databases">
        <title>A chromosome-level genome assembly of Gray's grenadier anchovy, Coilia grayii.</title>
        <authorList>
            <person name="Fu Z."/>
        </authorList>
    </citation>
    <scope>NUCLEOTIDE SEQUENCE [LARGE SCALE GENOMIC DNA]</scope>
    <source>
        <strain evidence="2">G4</strain>
        <tissue evidence="2">Muscle</tissue>
    </source>
</reference>
<dbReference type="PANTHER" id="PTHR37984:SF5">
    <property type="entry name" value="PROTEIN NYNRIN-LIKE"/>
    <property type="match status" value="1"/>
</dbReference>
<proteinExistence type="predicted"/>
<evidence type="ECO:0000256" key="1">
    <source>
        <dbReference type="SAM" id="MobiDB-lite"/>
    </source>
</evidence>
<sequence>MGYCGAVKQRWVAQLAGFQFDVKYQPGRTNGNADALSRWPSEDTAGEGEEAATPADVVVSVQSDVVQACLHAFVPEDPGTMGRGPSPRERAAEGQATQALLRKWDRLCHERGLLCRDVCDKTGEKIKQVVVHQCLQKQVLLWLHDQAGPLGAEKVLTMAQRPFFGRGMAWQWSTYRGPSSGEAWHGNGPHTEALLRERHGMAMVHIQRPFFGRGMAKDIEGHCTRCMRCNHQVAKMQEEVSDGHGSSPDVAHLPGASWTVSTDPDQSSVVAEGV</sequence>
<accession>A0ABD1KW06</accession>
<dbReference type="PANTHER" id="PTHR37984">
    <property type="entry name" value="PROTEIN CBG26694"/>
    <property type="match status" value="1"/>
</dbReference>
<feature type="region of interest" description="Disordered" evidence="1">
    <location>
        <begin position="30"/>
        <end position="52"/>
    </location>
</feature>
<dbReference type="InterPro" id="IPR050951">
    <property type="entry name" value="Retrovirus_Pol_polyprotein"/>
</dbReference>
<gene>
    <name evidence="2" type="ORF">ACEWY4_000210</name>
</gene>
<comment type="caution">
    <text evidence="2">The sequence shown here is derived from an EMBL/GenBank/DDBJ whole genome shotgun (WGS) entry which is preliminary data.</text>
</comment>
<feature type="region of interest" description="Disordered" evidence="1">
    <location>
        <begin position="238"/>
        <end position="274"/>
    </location>
</feature>